<proteinExistence type="predicted"/>
<evidence type="ECO:0000313" key="1">
    <source>
        <dbReference type="Proteomes" id="UP000095286"/>
    </source>
</evidence>
<protein>
    <submittedName>
        <fullName evidence="2">AMP-binding domain-containing protein</fullName>
    </submittedName>
</protein>
<name>A0AC35THC1_9BILA</name>
<sequence>MNRLFKTSNTKQCAKIVGSRLNSQYASGVITQTYEGQSIDETATNTSNDNDKSEKLVDFGISLLKGIWAVSDSIAYIPNKISGKAARRLSACAAIKAVPVTRDPAGPWRNLNVLDADLFAKPFADCDNLHDLWAKACAERPSKEIMGEREIKEIVNVAGHPSQVILGEYKWLTYKQINDEVNKITGGLKSLGLVKGDKVAIFAETRKEWMMTALACFKEGFPLVTIYATLGEEAVANAVKETGAKVLITSEDQLIKLKQIADNIPTIRKIVCFKEKFSKEVKELTKIEGKVVQRYEQFVKNGSVEKATQKNTVKEEDEAVVMYTSGTTGRAKGVILTHRNLIAGLCGMNGFAGLGGFLDRPDDIHISYLPSAHIFSLIVELKCLFSFVKTGYSSPLTLTATSPRIFPGSESDLSALKPTTLIVVPQVLNKLRSAVEDKLSASPDWVKRVLDTCYERKSSKYDEGRKTPFLDLLIFNKFKKVLGGRIRSITCGGAPLDPDTQRFAKMCFADRVDMGYGMTETCAVGTLCHPHDRGESNAGIPLDCLEIVLRPWPEGKYFPSNEHPQGEVLLHGSNVFKGYFNRDQGDDFVEINGKQYFCTGDIGEFTPNGNLRIIDRKKDLCKLNHGEYIALGKVESKLMSNVYIDNVCVIAKSDMDYCLALIVANKVNIVKLGKQLGIEGTFEELCEDEMINKFVLDDIKESMEGILDKYEVPRKTILLSKAWTAQDGYMTDAFKLKRKAIEEGFKKEIDEAYTPFQKFPHHYHN</sequence>
<organism evidence="1 2">
    <name type="scientific">Rhabditophanes sp. KR3021</name>
    <dbReference type="NCBI Taxonomy" id="114890"/>
    <lineage>
        <taxon>Eukaryota</taxon>
        <taxon>Metazoa</taxon>
        <taxon>Ecdysozoa</taxon>
        <taxon>Nematoda</taxon>
        <taxon>Chromadorea</taxon>
        <taxon>Rhabditida</taxon>
        <taxon>Tylenchina</taxon>
        <taxon>Panagrolaimomorpha</taxon>
        <taxon>Strongyloidoidea</taxon>
        <taxon>Alloionematidae</taxon>
        <taxon>Rhabditophanes</taxon>
    </lineage>
</organism>
<dbReference type="WBParaSite" id="RSKR_0000056500.1">
    <property type="protein sequence ID" value="RSKR_0000056500.1"/>
    <property type="gene ID" value="RSKR_0000056500"/>
</dbReference>
<reference evidence="2" key="1">
    <citation type="submission" date="2016-11" db="UniProtKB">
        <authorList>
            <consortium name="WormBaseParasite"/>
        </authorList>
    </citation>
    <scope>IDENTIFICATION</scope>
    <source>
        <strain evidence="2">KR3021</strain>
    </source>
</reference>
<evidence type="ECO:0000313" key="2">
    <source>
        <dbReference type="WBParaSite" id="RSKR_0000056500.1"/>
    </source>
</evidence>
<accession>A0AC35THC1</accession>
<dbReference type="Proteomes" id="UP000095286">
    <property type="component" value="Unplaced"/>
</dbReference>